<dbReference type="SMART" id="SM00237">
    <property type="entry name" value="Calx_beta"/>
    <property type="match status" value="1"/>
</dbReference>
<dbReference type="EMBL" id="JACHHZ010000006">
    <property type="protein sequence ID" value="MBB6096097.1"/>
    <property type="molecule type" value="Genomic_DNA"/>
</dbReference>
<feature type="domain" description="Calx-beta" evidence="6">
    <location>
        <begin position="297"/>
        <end position="404"/>
    </location>
</feature>
<dbReference type="RefSeq" id="WP_184335469.1">
    <property type="nucleotide sequence ID" value="NZ_JACHHZ010000006.1"/>
</dbReference>
<evidence type="ECO:0000313" key="8">
    <source>
        <dbReference type="Proteomes" id="UP000588068"/>
    </source>
</evidence>
<dbReference type="Gene3D" id="2.60.120.200">
    <property type="match status" value="1"/>
</dbReference>
<dbReference type="InterPro" id="IPR003644">
    <property type="entry name" value="Calx_beta"/>
</dbReference>
<dbReference type="GO" id="GO:0007154">
    <property type="term" value="P:cell communication"/>
    <property type="evidence" value="ECO:0007669"/>
    <property type="project" value="InterPro"/>
</dbReference>
<feature type="signal peptide" evidence="5">
    <location>
        <begin position="1"/>
        <end position="29"/>
    </location>
</feature>
<evidence type="ECO:0000256" key="2">
    <source>
        <dbReference type="ARBA" id="ARBA00022737"/>
    </source>
</evidence>
<evidence type="ECO:0000256" key="5">
    <source>
        <dbReference type="SAM" id="SignalP"/>
    </source>
</evidence>
<evidence type="ECO:0000256" key="3">
    <source>
        <dbReference type="ARBA" id="ARBA00022837"/>
    </source>
</evidence>
<keyword evidence="4" id="KW-0406">Ion transport</keyword>
<dbReference type="GO" id="GO:0030001">
    <property type="term" value="P:metal ion transport"/>
    <property type="evidence" value="ECO:0007669"/>
    <property type="project" value="TreeGrafter"/>
</dbReference>
<dbReference type="InterPro" id="IPR013320">
    <property type="entry name" value="ConA-like_dom_sf"/>
</dbReference>
<dbReference type="Proteomes" id="UP000588068">
    <property type="component" value="Unassembled WGS sequence"/>
</dbReference>
<gene>
    <name evidence="7" type="ORF">HNQ60_004988</name>
</gene>
<keyword evidence="2" id="KW-0677">Repeat</keyword>
<dbReference type="Pfam" id="PF13385">
    <property type="entry name" value="Laminin_G_3"/>
    <property type="match status" value="1"/>
</dbReference>
<dbReference type="SUPFAM" id="SSF49899">
    <property type="entry name" value="Concanavalin A-like lectins/glucanases"/>
    <property type="match status" value="1"/>
</dbReference>
<keyword evidence="4" id="KW-0813">Transport</keyword>
<evidence type="ECO:0000256" key="1">
    <source>
        <dbReference type="ARBA" id="ARBA00022729"/>
    </source>
</evidence>
<protein>
    <recommendedName>
        <fullName evidence="6">Calx-beta domain-containing protein</fullName>
    </recommendedName>
</protein>
<sequence>MNKNHRSMAARVAFATLMLSLLVSQRLLASSLEFFQNGANAFDYAQQTSLPSAFGSGEFTLELWLKPNQNFPVGSTTSTSSKYTTWSSADVAPYSRSDWWYYGNFLLDGFNNSSFPSGSVGLQFYGGGRLRWLFGDGSSVIGGVRSVGAYPASNTPSLLDGRWHHVTLVRRWSGSSASQLELWIDGALIDSETSPVRTNMRQWWNSWSGYPSGQSGFVWGAEKIAAISGAAWEDYKGLVDDVRFWSRAKSASEIQSNWSQPVYGTESGLVGWYQIGEMSGSRICDSITNACMSLYRTQSGTFDPEESPASSAPRGDVEFAVSSYSVAEDGGSVTVRVTRTGGSSGAASVNYATRNGSATAGADYQARTGTLTWANGQSGERTVQISIINDSYAESAETFSVDLSTAVGADMGSPATATVSIAANDQPNQGPSGPVTPSFSDTFARADGAVLGNSWIEKTANSFSLSGGAVQKNAPSGDFRNSLVYRPASEDSLDVESIVELRFQQFPVGYPAVLARAQASTVGLASRWDGYLVYLNNSQTQAVLGRQTGTGWDTALAVFSLSRSINLTDTYRLRLRAVGTNPVRLDAYVERFTGSAWEVLGEGHYSDSSSSRIATAGAVGFAGDDADRFRVDNFTSGAAN</sequence>
<proteinExistence type="predicted"/>
<keyword evidence="1 5" id="KW-0732">Signal</keyword>
<dbReference type="PANTHER" id="PTHR11878:SF65">
    <property type="entry name" value="NA_CA-EXCHANGE PROTEIN, ISOFORM G"/>
    <property type="match status" value="1"/>
</dbReference>
<evidence type="ECO:0000256" key="4">
    <source>
        <dbReference type="ARBA" id="ARBA00023065"/>
    </source>
</evidence>
<dbReference type="Pfam" id="PF03160">
    <property type="entry name" value="Calx-beta"/>
    <property type="match status" value="1"/>
</dbReference>
<keyword evidence="3" id="KW-0106">Calcium</keyword>
<dbReference type="InterPro" id="IPR051171">
    <property type="entry name" value="CaCA"/>
</dbReference>
<dbReference type="PANTHER" id="PTHR11878">
    <property type="entry name" value="SODIUM/CALCIUM EXCHANGER"/>
    <property type="match status" value="1"/>
</dbReference>
<organism evidence="7 8">
    <name type="scientific">Povalibacter uvarum</name>
    <dbReference type="NCBI Taxonomy" id="732238"/>
    <lineage>
        <taxon>Bacteria</taxon>
        <taxon>Pseudomonadati</taxon>
        <taxon>Pseudomonadota</taxon>
        <taxon>Gammaproteobacteria</taxon>
        <taxon>Steroidobacterales</taxon>
        <taxon>Steroidobacteraceae</taxon>
        <taxon>Povalibacter</taxon>
    </lineage>
</organism>
<keyword evidence="8" id="KW-1185">Reference proteome</keyword>
<dbReference type="AlphaFoldDB" id="A0A841HS38"/>
<dbReference type="GO" id="GO:0016020">
    <property type="term" value="C:membrane"/>
    <property type="evidence" value="ECO:0007669"/>
    <property type="project" value="InterPro"/>
</dbReference>
<evidence type="ECO:0000313" key="7">
    <source>
        <dbReference type="EMBL" id="MBB6096097.1"/>
    </source>
</evidence>
<comment type="caution">
    <text evidence="7">The sequence shown here is derived from an EMBL/GenBank/DDBJ whole genome shotgun (WGS) entry which is preliminary data.</text>
</comment>
<reference evidence="7 8" key="1">
    <citation type="submission" date="2020-08" db="EMBL/GenBank/DDBJ databases">
        <title>Genomic Encyclopedia of Type Strains, Phase IV (KMG-IV): sequencing the most valuable type-strain genomes for metagenomic binning, comparative biology and taxonomic classification.</title>
        <authorList>
            <person name="Goeker M."/>
        </authorList>
    </citation>
    <scope>NUCLEOTIDE SEQUENCE [LARGE SCALE GENOMIC DNA]</scope>
    <source>
        <strain evidence="7 8">DSM 26723</strain>
    </source>
</reference>
<accession>A0A841HS38</accession>
<evidence type="ECO:0000259" key="6">
    <source>
        <dbReference type="SMART" id="SM00237"/>
    </source>
</evidence>
<dbReference type="Gene3D" id="2.60.40.2030">
    <property type="match status" value="1"/>
</dbReference>
<dbReference type="SUPFAM" id="SSF141072">
    <property type="entry name" value="CalX-like"/>
    <property type="match status" value="1"/>
</dbReference>
<feature type="chain" id="PRO_5032477891" description="Calx-beta domain-containing protein" evidence="5">
    <location>
        <begin position="30"/>
        <end position="640"/>
    </location>
</feature>
<name>A0A841HS38_9GAMM</name>
<dbReference type="InterPro" id="IPR038081">
    <property type="entry name" value="CalX-like_sf"/>
</dbReference>